<feature type="compositionally biased region" description="Low complexity" evidence="1">
    <location>
        <begin position="74"/>
        <end position="88"/>
    </location>
</feature>
<dbReference type="OrthoDB" id="44610at2"/>
<proteinExistence type="predicted"/>
<protein>
    <submittedName>
        <fullName evidence="3">Uncharacterized protein</fullName>
    </submittedName>
</protein>
<feature type="transmembrane region" description="Helical" evidence="2">
    <location>
        <begin position="7"/>
        <end position="24"/>
    </location>
</feature>
<dbReference type="RefSeq" id="WP_011994728.1">
    <property type="nucleotide sequence ID" value="NC_009718.1"/>
</dbReference>
<gene>
    <name evidence="3" type="ordered locus">Fnod_1583</name>
</gene>
<dbReference type="Proteomes" id="UP000002415">
    <property type="component" value="Chromosome"/>
</dbReference>
<feature type="region of interest" description="Disordered" evidence="1">
    <location>
        <begin position="69"/>
        <end position="88"/>
    </location>
</feature>
<evidence type="ECO:0000313" key="4">
    <source>
        <dbReference type="Proteomes" id="UP000002415"/>
    </source>
</evidence>
<dbReference type="STRING" id="381764.Fnod_1583"/>
<organism evidence="3 4">
    <name type="scientific">Fervidobacterium nodosum (strain ATCC 35602 / DSM 5306 / Rt17-B1)</name>
    <dbReference type="NCBI Taxonomy" id="381764"/>
    <lineage>
        <taxon>Bacteria</taxon>
        <taxon>Thermotogati</taxon>
        <taxon>Thermotogota</taxon>
        <taxon>Thermotogae</taxon>
        <taxon>Thermotogales</taxon>
        <taxon>Fervidobacteriaceae</taxon>
        <taxon>Fervidobacterium</taxon>
    </lineage>
</organism>
<reference evidence="3 4" key="1">
    <citation type="submission" date="2007-07" db="EMBL/GenBank/DDBJ databases">
        <title>Complete sequence of Fervidobacterium nodosum Rt17-B1.</title>
        <authorList>
            <consortium name="US DOE Joint Genome Institute"/>
            <person name="Copeland A."/>
            <person name="Lucas S."/>
            <person name="Lapidus A."/>
            <person name="Barry K."/>
            <person name="Glavina del Rio T."/>
            <person name="Dalin E."/>
            <person name="Tice H."/>
            <person name="Pitluck S."/>
            <person name="Saunders E."/>
            <person name="Brettin T."/>
            <person name="Bruce D."/>
            <person name="Detter J.C."/>
            <person name="Han C."/>
            <person name="Schmutz J."/>
            <person name="Larimer F."/>
            <person name="Land M."/>
            <person name="Hauser L."/>
            <person name="Kyrpides N."/>
            <person name="Mikhailova N."/>
            <person name="Nelson K."/>
            <person name="Gogarten J.P."/>
            <person name="Noll K."/>
            <person name="Richardson P."/>
        </authorList>
    </citation>
    <scope>NUCLEOTIDE SEQUENCE [LARGE SCALE GENOMIC DNA]</scope>
    <source>
        <strain evidence="4">ATCC 35602 / DSM 5306 / Rt17-B1</strain>
    </source>
</reference>
<accession>A7HNE3</accession>
<evidence type="ECO:0000256" key="1">
    <source>
        <dbReference type="SAM" id="MobiDB-lite"/>
    </source>
</evidence>
<sequence length="218" mass="24697">MEIFVKVVIIFLILTVLIIISNLSNRPIVFDYAPNKADSTNTVIADETNKSISQGNTSEQPVAQYYSEKTNTNEQSVSHESSTTSSQTNIEQIEIQIKPDDTSTNISLESSATESISLSADLIYDEMIQVEKAARKYISSGYKISTLNSENVYNKNLISEELYKKYDISFRLSGDGYEISIKPKFDIDSTLMDDLLKKEKVYITENGLEYVFWIKAYK</sequence>
<keyword evidence="2" id="KW-1133">Transmembrane helix</keyword>
<reference evidence="3 4" key="2">
    <citation type="journal article" date="2009" name="Proc. Natl. Acad. Sci. U.S.A.">
        <title>On the chimeric nature, thermophilic origin, and phylogenetic placement of the Thermotogales.</title>
        <authorList>
            <person name="Zhaxybayeva O."/>
            <person name="Swithers K.S."/>
            <person name="Lapierre P."/>
            <person name="Fournier G.P."/>
            <person name="Bickhart D.M."/>
            <person name="DeBoy R.T."/>
            <person name="Nelson K.E."/>
            <person name="Nesbo C.L."/>
            <person name="Doolittle W.F."/>
            <person name="Gogarten J.P."/>
            <person name="Noll K.M."/>
        </authorList>
    </citation>
    <scope>NUCLEOTIDE SEQUENCE [LARGE SCALE GENOMIC DNA]</scope>
    <source>
        <strain evidence="4">ATCC 35602 / DSM 5306 / Rt17-B1</strain>
    </source>
</reference>
<name>A7HNE3_FERNB</name>
<keyword evidence="2" id="KW-0472">Membrane</keyword>
<dbReference type="EMBL" id="CP000771">
    <property type="protein sequence ID" value="ABS61426.1"/>
    <property type="molecule type" value="Genomic_DNA"/>
</dbReference>
<keyword evidence="4" id="KW-1185">Reference proteome</keyword>
<dbReference type="HOGENOM" id="CLU_1218303_0_0_0"/>
<evidence type="ECO:0000256" key="2">
    <source>
        <dbReference type="SAM" id="Phobius"/>
    </source>
</evidence>
<evidence type="ECO:0000313" key="3">
    <source>
        <dbReference type="EMBL" id="ABS61426.1"/>
    </source>
</evidence>
<keyword evidence="2" id="KW-0812">Transmembrane</keyword>
<dbReference type="AlphaFoldDB" id="A7HNE3"/>
<dbReference type="KEGG" id="fno:Fnod_1583"/>